<dbReference type="InterPro" id="IPR001433">
    <property type="entry name" value="OxRdtase_FAD/NAD-bd"/>
</dbReference>
<feature type="domain" description="FAD-binding FR-type" evidence="11">
    <location>
        <begin position="1"/>
        <end position="95"/>
    </location>
</feature>
<protein>
    <recommendedName>
        <fullName evidence="11">FAD-binding FR-type domain-containing protein</fullName>
    </recommendedName>
</protein>
<dbReference type="InterPro" id="IPR017927">
    <property type="entry name" value="FAD-bd_FR_type"/>
</dbReference>
<evidence type="ECO:0000256" key="1">
    <source>
        <dbReference type="ARBA" id="ARBA00006422"/>
    </source>
</evidence>
<dbReference type="InterPro" id="IPR039261">
    <property type="entry name" value="FNR_nucleotide-bd"/>
</dbReference>
<keyword evidence="7" id="KW-0249">Electron transport</keyword>
<dbReference type="InterPro" id="IPR019480">
    <property type="entry name" value="Dihydroorotate_DH_Fe-S-bd"/>
</dbReference>
<evidence type="ECO:0000256" key="8">
    <source>
        <dbReference type="ARBA" id="ARBA00023004"/>
    </source>
</evidence>
<evidence type="ECO:0000256" key="6">
    <source>
        <dbReference type="ARBA" id="ARBA00022827"/>
    </source>
</evidence>
<reference evidence="12" key="1">
    <citation type="submission" date="2018-05" db="EMBL/GenBank/DDBJ databases">
        <authorList>
            <person name="Lanie J.A."/>
            <person name="Ng W.-L."/>
            <person name="Kazmierczak K.M."/>
            <person name="Andrzejewski T.M."/>
            <person name="Davidsen T.M."/>
            <person name="Wayne K.J."/>
            <person name="Tettelin H."/>
            <person name="Glass J.I."/>
            <person name="Rusch D."/>
            <person name="Podicherti R."/>
            <person name="Tsui H.-C.T."/>
            <person name="Winkler M.E."/>
        </authorList>
    </citation>
    <scope>NUCLEOTIDE SEQUENCE</scope>
</reference>
<dbReference type="Gene3D" id="2.40.30.10">
    <property type="entry name" value="Translation factors"/>
    <property type="match status" value="1"/>
</dbReference>
<dbReference type="GO" id="GO:0006221">
    <property type="term" value="P:pyrimidine nucleotide biosynthetic process"/>
    <property type="evidence" value="ECO:0007669"/>
    <property type="project" value="InterPro"/>
</dbReference>
<dbReference type="Gene3D" id="3.40.50.80">
    <property type="entry name" value="Nucleotide-binding domain of ferredoxin-NADP reductase (FNR) module"/>
    <property type="match status" value="1"/>
</dbReference>
<dbReference type="GO" id="GO:0051537">
    <property type="term" value="F:2 iron, 2 sulfur cluster binding"/>
    <property type="evidence" value="ECO:0007669"/>
    <property type="project" value="UniProtKB-KW"/>
</dbReference>
<keyword evidence="5" id="KW-0479">Metal-binding</keyword>
<dbReference type="GO" id="GO:0016491">
    <property type="term" value="F:oxidoreductase activity"/>
    <property type="evidence" value="ECO:0007669"/>
    <property type="project" value="InterPro"/>
</dbReference>
<dbReference type="Pfam" id="PF00175">
    <property type="entry name" value="NAD_binding_1"/>
    <property type="match status" value="1"/>
</dbReference>
<dbReference type="SUPFAM" id="SSF63380">
    <property type="entry name" value="Riboflavin synthase domain-like"/>
    <property type="match status" value="1"/>
</dbReference>
<organism evidence="12">
    <name type="scientific">marine metagenome</name>
    <dbReference type="NCBI Taxonomy" id="408172"/>
    <lineage>
        <taxon>unclassified sequences</taxon>
        <taxon>metagenomes</taxon>
        <taxon>ecological metagenomes</taxon>
    </lineage>
</organism>
<dbReference type="Pfam" id="PF10418">
    <property type="entry name" value="DHODB_Fe-S_bind"/>
    <property type="match status" value="1"/>
</dbReference>
<comment type="similarity">
    <text evidence="1">Belongs to the PyrK family.</text>
</comment>
<dbReference type="AlphaFoldDB" id="A0A382HAW4"/>
<dbReference type="InterPro" id="IPR050353">
    <property type="entry name" value="PyrK_electron_transfer"/>
</dbReference>
<dbReference type="PROSITE" id="PS51384">
    <property type="entry name" value="FAD_FR"/>
    <property type="match status" value="1"/>
</dbReference>
<evidence type="ECO:0000256" key="4">
    <source>
        <dbReference type="ARBA" id="ARBA00022714"/>
    </source>
</evidence>
<dbReference type="InterPro" id="IPR012165">
    <property type="entry name" value="Cyt_c3_hydrogenase_gsu"/>
</dbReference>
<keyword evidence="2" id="KW-0813">Transport</keyword>
<evidence type="ECO:0000259" key="11">
    <source>
        <dbReference type="PROSITE" id="PS51384"/>
    </source>
</evidence>
<dbReference type="GO" id="GO:0050660">
    <property type="term" value="F:flavin adenine dinucleotide binding"/>
    <property type="evidence" value="ECO:0007669"/>
    <property type="project" value="InterPro"/>
</dbReference>
<keyword evidence="4" id="KW-0001">2Fe-2S</keyword>
<evidence type="ECO:0000256" key="9">
    <source>
        <dbReference type="ARBA" id="ARBA00023014"/>
    </source>
</evidence>
<dbReference type="EMBL" id="UINC01059938">
    <property type="protein sequence ID" value="SVB83903.1"/>
    <property type="molecule type" value="Genomic_DNA"/>
</dbReference>
<dbReference type="GO" id="GO:0046872">
    <property type="term" value="F:metal ion binding"/>
    <property type="evidence" value="ECO:0007669"/>
    <property type="project" value="UniProtKB-KW"/>
</dbReference>
<comment type="cofactor">
    <cofactor evidence="10">
        <name>[2Fe-2S] cluster</name>
        <dbReference type="ChEBI" id="CHEBI:190135"/>
    </cofactor>
</comment>
<keyword evidence="8" id="KW-0408">Iron</keyword>
<keyword evidence="9" id="KW-0411">Iron-sulfur</keyword>
<dbReference type="Gene3D" id="2.10.240.10">
    <property type="entry name" value="Dihydroorotate dehydrogenase, electron transfer subunit"/>
    <property type="match status" value="1"/>
</dbReference>
<evidence type="ECO:0000256" key="2">
    <source>
        <dbReference type="ARBA" id="ARBA00022448"/>
    </source>
</evidence>
<dbReference type="SUPFAM" id="SSF52343">
    <property type="entry name" value="Ferredoxin reductase-like, C-terminal NADP-linked domain"/>
    <property type="match status" value="1"/>
</dbReference>
<evidence type="ECO:0000313" key="12">
    <source>
        <dbReference type="EMBL" id="SVB83903.1"/>
    </source>
</evidence>
<dbReference type="PANTHER" id="PTHR43513">
    <property type="entry name" value="DIHYDROOROTATE DEHYDROGENASE B (NAD(+)), ELECTRON TRANSFER SUBUNIT"/>
    <property type="match status" value="1"/>
</dbReference>
<evidence type="ECO:0000256" key="10">
    <source>
        <dbReference type="ARBA" id="ARBA00034078"/>
    </source>
</evidence>
<accession>A0A382HAW4</accession>
<evidence type="ECO:0000256" key="5">
    <source>
        <dbReference type="ARBA" id="ARBA00022723"/>
    </source>
</evidence>
<name>A0A382HAW4_9ZZZZ</name>
<dbReference type="PANTHER" id="PTHR43513:SF3">
    <property type="entry name" value="DIHYDROOROTATE DEHYDROGENASE B (NAD(+)), ELECTRON TRANSFER SUBUNIT-RELATED"/>
    <property type="match status" value="1"/>
</dbReference>
<dbReference type="InterPro" id="IPR017938">
    <property type="entry name" value="Riboflavin_synthase-like_b-brl"/>
</dbReference>
<evidence type="ECO:0000256" key="7">
    <source>
        <dbReference type="ARBA" id="ARBA00022982"/>
    </source>
</evidence>
<gene>
    <name evidence="12" type="ORF">METZ01_LOCUS236757</name>
</gene>
<dbReference type="InterPro" id="IPR037117">
    <property type="entry name" value="Dihydroorotate_DH_ele_sf"/>
</dbReference>
<keyword evidence="3" id="KW-0285">Flavoprotein</keyword>
<dbReference type="PIRSF" id="PIRSF006816">
    <property type="entry name" value="Cyc3_hyd_g"/>
    <property type="match status" value="1"/>
</dbReference>
<keyword evidence="6" id="KW-0274">FAD</keyword>
<sequence>MGKVIVNAEIAEGIYKTVFESPEISSSSLPGQFVNILPCSDWQQVMRRPMSIASQGNNEISIIYKAVGDGTRIMANWPIGEKVDLIGPLGNYWEGFESCFPIIIGGGVGIAPILNLHHLLLEKQIDHSLIMGARHKGEHFLKHEPQNKIFLSTDDGSLGIEGNVVDALISIYPNSKHPYNTKIFSCGPPMMMEGVRNYSLENQLECDLALETIMACGIGICQGCTVERKAESNGQHSYRNRFALACLDGPIFNAEEIISCM</sequence>
<proteinExistence type="inferred from homology"/>
<evidence type="ECO:0000256" key="3">
    <source>
        <dbReference type="ARBA" id="ARBA00022630"/>
    </source>
</evidence>